<gene>
    <name evidence="1" type="ORF">WMY93_004221</name>
</gene>
<dbReference type="AlphaFoldDB" id="A0AAW0PN01"/>
<evidence type="ECO:0008006" key="3">
    <source>
        <dbReference type="Google" id="ProtNLM"/>
    </source>
</evidence>
<comment type="caution">
    <text evidence="1">The sequence shown here is derived from an EMBL/GenBank/DDBJ whole genome shotgun (WGS) entry which is preliminary data.</text>
</comment>
<name>A0AAW0PN01_9GOBI</name>
<reference evidence="2" key="1">
    <citation type="submission" date="2024-04" db="EMBL/GenBank/DDBJ databases">
        <title>Salinicola lusitanus LLJ914,a marine bacterium isolated from the Okinawa Trough.</title>
        <authorList>
            <person name="Li J."/>
        </authorList>
    </citation>
    <scope>NUCLEOTIDE SEQUENCE [LARGE SCALE GENOMIC DNA]</scope>
</reference>
<dbReference type="EMBL" id="JBBPFD010000003">
    <property type="protein sequence ID" value="KAK7933325.1"/>
    <property type="molecule type" value="Genomic_DNA"/>
</dbReference>
<keyword evidence="2" id="KW-1185">Reference proteome</keyword>
<dbReference type="SUPFAM" id="SSF53098">
    <property type="entry name" value="Ribonuclease H-like"/>
    <property type="match status" value="1"/>
</dbReference>
<dbReference type="InterPro" id="IPR012337">
    <property type="entry name" value="RNaseH-like_sf"/>
</dbReference>
<dbReference type="Proteomes" id="UP001460270">
    <property type="component" value="Unassembled WGS sequence"/>
</dbReference>
<organism evidence="1 2">
    <name type="scientific">Mugilogobius chulae</name>
    <name type="common">yellowstripe goby</name>
    <dbReference type="NCBI Taxonomy" id="88201"/>
    <lineage>
        <taxon>Eukaryota</taxon>
        <taxon>Metazoa</taxon>
        <taxon>Chordata</taxon>
        <taxon>Craniata</taxon>
        <taxon>Vertebrata</taxon>
        <taxon>Euteleostomi</taxon>
        <taxon>Actinopterygii</taxon>
        <taxon>Neopterygii</taxon>
        <taxon>Teleostei</taxon>
        <taxon>Neoteleostei</taxon>
        <taxon>Acanthomorphata</taxon>
        <taxon>Gobiaria</taxon>
        <taxon>Gobiiformes</taxon>
        <taxon>Gobioidei</taxon>
        <taxon>Gobiidae</taxon>
        <taxon>Gobionellinae</taxon>
        <taxon>Mugilogobius</taxon>
    </lineage>
</organism>
<protein>
    <recommendedName>
        <fullName evidence="3">DUF4371 domain-containing protein</fullName>
    </recommendedName>
</protein>
<dbReference type="PANTHER" id="PTHR45749">
    <property type="match status" value="1"/>
</dbReference>
<sequence>MDCTPDVSHVEQLSVTLRLVHCELNEGVSIHEHFVGFLIAEDTSGKGLLDLFLGHLDKLNLDIGDLRGQSYDNGSNMQGRNQGEQKRVLDVNPKALCVPCGSHTLNLVIGDAAKSSIMSLNYFGLCRGCTLCLGGLFIAGAF</sequence>
<evidence type="ECO:0000313" key="2">
    <source>
        <dbReference type="Proteomes" id="UP001460270"/>
    </source>
</evidence>
<dbReference type="PANTHER" id="PTHR45749:SF35">
    <property type="entry name" value="AC-LIKE TRANSPOSASE-RELATED"/>
    <property type="match status" value="1"/>
</dbReference>
<accession>A0AAW0PN01</accession>
<evidence type="ECO:0000313" key="1">
    <source>
        <dbReference type="EMBL" id="KAK7933325.1"/>
    </source>
</evidence>
<proteinExistence type="predicted"/>